<dbReference type="SUPFAM" id="SSF52743">
    <property type="entry name" value="Subtilisin-like"/>
    <property type="match status" value="1"/>
</dbReference>
<dbReference type="PROSITE" id="PS00136">
    <property type="entry name" value="SUBTILASE_ASP"/>
    <property type="match status" value="1"/>
</dbReference>
<dbReference type="InterPro" id="IPR000209">
    <property type="entry name" value="Peptidase_S8/S53_dom"/>
</dbReference>
<evidence type="ECO:0000259" key="7">
    <source>
        <dbReference type="Pfam" id="PF00082"/>
    </source>
</evidence>
<comment type="similarity">
    <text evidence="1 5 6">Belongs to the peptidase S8 family.</text>
</comment>
<dbReference type="InterPro" id="IPR036852">
    <property type="entry name" value="Peptidase_S8/S53_dom_sf"/>
</dbReference>
<dbReference type="PROSITE" id="PS51892">
    <property type="entry name" value="SUBTILASE"/>
    <property type="match status" value="1"/>
</dbReference>
<evidence type="ECO:0000313" key="8">
    <source>
        <dbReference type="EMBL" id="NJQ14893.1"/>
    </source>
</evidence>
<dbReference type="PANTHER" id="PTHR43806">
    <property type="entry name" value="PEPTIDASE S8"/>
    <property type="match status" value="1"/>
</dbReference>
<evidence type="ECO:0000256" key="3">
    <source>
        <dbReference type="ARBA" id="ARBA00022801"/>
    </source>
</evidence>
<keyword evidence="4 5" id="KW-0720">Serine protease</keyword>
<reference evidence="8 9" key="1">
    <citation type="submission" date="2020-03" db="EMBL/GenBank/DDBJ databases">
        <title>Draft genome of Streptomyces sp. ventii, isolated from the Axial Seamount in the Pacific Ocean, and resequencing of the two type strains Streptomyces lonarensis strain NCL 716 and Streptomyces bohaiensis strain 11A07.</title>
        <authorList>
            <person name="Loughran R.M."/>
            <person name="Pfannmuller K.M."/>
            <person name="Wasson B.J."/>
            <person name="Deadmond M.C."/>
            <person name="Paddock B.E."/>
            <person name="Koyack M.J."/>
            <person name="Gallegos D.A."/>
            <person name="Mitchell E.A."/>
            <person name="Ushijima B."/>
            <person name="Saw J.H."/>
            <person name="Mcphail K.L."/>
            <person name="Videau P."/>
        </authorList>
    </citation>
    <scope>NUCLEOTIDE SEQUENCE [LARGE SCALE GENOMIC DNA]</scope>
    <source>
        <strain evidence="8 9">11A07</strain>
    </source>
</reference>
<evidence type="ECO:0000256" key="6">
    <source>
        <dbReference type="RuleBase" id="RU003355"/>
    </source>
</evidence>
<dbReference type="PROSITE" id="PS00138">
    <property type="entry name" value="SUBTILASE_SER"/>
    <property type="match status" value="1"/>
</dbReference>
<protein>
    <submittedName>
        <fullName evidence="8">S8 family serine peptidase</fullName>
    </submittedName>
</protein>
<feature type="active site" description="Charge relay system" evidence="5">
    <location>
        <position position="397"/>
    </location>
</feature>
<feature type="active site" description="Charge relay system" evidence="5">
    <location>
        <position position="187"/>
    </location>
</feature>
<dbReference type="InterPro" id="IPR023827">
    <property type="entry name" value="Peptidase_S8_Asp-AS"/>
</dbReference>
<feature type="active site" description="Charge relay system" evidence="5">
    <location>
        <position position="219"/>
    </location>
</feature>
<dbReference type="PRINTS" id="PR00723">
    <property type="entry name" value="SUBTILISIN"/>
</dbReference>
<feature type="domain" description="Peptidase S8/S53" evidence="7">
    <location>
        <begin position="178"/>
        <end position="433"/>
    </location>
</feature>
<dbReference type="InterPro" id="IPR023828">
    <property type="entry name" value="Peptidase_S8_Ser-AS"/>
</dbReference>
<dbReference type="EMBL" id="JAAVJC010000043">
    <property type="protein sequence ID" value="NJQ14893.1"/>
    <property type="molecule type" value="Genomic_DNA"/>
</dbReference>
<evidence type="ECO:0000256" key="1">
    <source>
        <dbReference type="ARBA" id="ARBA00011073"/>
    </source>
</evidence>
<organism evidence="8 9">
    <name type="scientific">Streptomyces bohaiensis</name>
    <dbReference type="NCBI Taxonomy" id="1431344"/>
    <lineage>
        <taxon>Bacteria</taxon>
        <taxon>Bacillati</taxon>
        <taxon>Actinomycetota</taxon>
        <taxon>Actinomycetes</taxon>
        <taxon>Kitasatosporales</taxon>
        <taxon>Streptomycetaceae</taxon>
        <taxon>Streptomyces</taxon>
    </lineage>
</organism>
<keyword evidence="9" id="KW-1185">Reference proteome</keyword>
<dbReference type="PROSITE" id="PS00137">
    <property type="entry name" value="SUBTILASE_HIS"/>
    <property type="match status" value="1"/>
</dbReference>
<dbReference type="PANTHER" id="PTHR43806:SF11">
    <property type="entry name" value="CEREVISIN-RELATED"/>
    <property type="match status" value="1"/>
</dbReference>
<evidence type="ECO:0000313" key="9">
    <source>
        <dbReference type="Proteomes" id="UP000727056"/>
    </source>
</evidence>
<dbReference type="Proteomes" id="UP000727056">
    <property type="component" value="Unassembled WGS sequence"/>
</dbReference>
<dbReference type="Pfam" id="PF00082">
    <property type="entry name" value="Peptidase_S8"/>
    <property type="match status" value="1"/>
</dbReference>
<sequence length="1051" mass="106809">MTLLTGDRVALAADGTVAAVHPAPGREDIPVQVTETDGAVHVVPRDAVAMIADGTLQRALFDVTELSRPQYQRFAGTPLIVDYQDGGTAARSELRAEPDIELRGTLDVLEADALTLAEDSGTAVWEALTASRADRGDLARSAAPGIETVSLDRIVAGALDASTAQVGAPLAWESGLDGSGVTIAVLDSGIAADHGDFGDRVALAENFTDAPGAADHYGHGTHVASIAAGSGDRSDGAFRGVAPGAELLNAKVLGDDNVGMESWVIEGMEWAAASGADIINMSLGDVVPEGPDPMAEALDRIAEESGALFVVSAGNSGPGDRTLDTPGVASAALTVGSVTKEDEISPFSAAGPRGDGALKPELSAPGSDIGAAAADGSVLQGIGRPVADGYVATSGTSMAAPHVAGAAALLIQQDPELTGPQLKSLLTSSAAPLRGPAPTQQGTGRLDLARALTQTVTTETAALDFGAVAFPAAEADPVSRELTYRNSGDEELTLDLAVDTTGPAGEAPEGMFTLDSDTVEVPAGGEATVEVTAVPSATDGTIGDYGVFVTASGGGQQVRAAGTVELEPAFFDLTVEVVGHDGGAPESGEILLFDLAAGDPVHGELGDGRYTARLPEAAYVLEVQADRSAAGDRVGTDIAVHPALVLSADTTVEVPLAEAAELDFVAPGASEPVGTVAGWDVTDGATGTNVSRETSFPALPEGIRTLALAEPGDGVALTHHAATSHRHEDGSHAFLHAGGDGWPTGLVNHPGPEEMAELNARLGATVSDAGGELGVLSGSGLTAGTIPVDLPAEQQLQLQADGEWSLHLEQFIPGGEEPVAAFWTTAREMTGGERHEAALNVGVLGPVLGESSGLFQSGASLVGLISHFSDGAGNAGTATAAGTTRLYREGVLLTEYPDTAEWFDSRLPEGEAEYRLVSTADRSDLAPGAVSTVITLDHTFTTGPVEGFEPVAGPLAVRYTPDLALDGTAPAGKKLTVPLTVTGGDAAHLTVEASFDRGETWEELKTHTKDTGYLVHVHNPAAGGSVSLRATAEDADGNRSVQTILDAYLTK</sequence>
<dbReference type="InterPro" id="IPR050131">
    <property type="entry name" value="Peptidase_S8_subtilisin-like"/>
</dbReference>
<comment type="caution">
    <text evidence="8">The sequence shown here is derived from an EMBL/GenBank/DDBJ whole genome shotgun (WGS) entry which is preliminary data.</text>
</comment>
<keyword evidence="3 5" id="KW-0378">Hydrolase</keyword>
<dbReference type="RefSeq" id="WP_168087677.1">
    <property type="nucleotide sequence ID" value="NZ_BHZH01000009.1"/>
</dbReference>
<dbReference type="InterPro" id="IPR013783">
    <property type="entry name" value="Ig-like_fold"/>
</dbReference>
<dbReference type="Gene3D" id="3.40.50.200">
    <property type="entry name" value="Peptidase S8/S53 domain"/>
    <property type="match status" value="1"/>
</dbReference>
<evidence type="ECO:0000256" key="2">
    <source>
        <dbReference type="ARBA" id="ARBA00022670"/>
    </source>
</evidence>
<evidence type="ECO:0000256" key="4">
    <source>
        <dbReference type="ARBA" id="ARBA00022825"/>
    </source>
</evidence>
<dbReference type="InterPro" id="IPR022398">
    <property type="entry name" value="Peptidase_S8_His-AS"/>
</dbReference>
<gene>
    <name evidence="8" type="ORF">HCN52_08030</name>
</gene>
<evidence type="ECO:0000256" key="5">
    <source>
        <dbReference type="PROSITE-ProRule" id="PRU01240"/>
    </source>
</evidence>
<keyword evidence="2 5" id="KW-0645">Protease</keyword>
<accession>A0ABX1CAF4</accession>
<dbReference type="InterPro" id="IPR015500">
    <property type="entry name" value="Peptidase_S8_subtilisin-rel"/>
</dbReference>
<proteinExistence type="inferred from homology"/>
<name>A0ABX1CAF4_9ACTN</name>
<dbReference type="Gene3D" id="2.60.40.10">
    <property type="entry name" value="Immunoglobulins"/>
    <property type="match status" value="1"/>
</dbReference>